<dbReference type="EMBL" id="CP029487">
    <property type="protein sequence ID" value="QCT71077.1"/>
    <property type="molecule type" value="Genomic_DNA"/>
</dbReference>
<gene>
    <name evidence="1" type="ORF">CPZ25_006970</name>
</gene>
<proteinExistence type="predicted"/>
<reference evidence="1 2" key="1">
    <citation type="submission" date="2018-05" db="EMBL/GenBank/DDBJ databases">
        <title>Genome comparison of Eubacterium sp.</title>
        <authorList>
            <person name="Feng Y."/>
            <person name="Sanchez-Andrea I."/>
            <person name="Stams A.J.M."/>
            <person name="De Vos W.M."/>
        </authorList>
    </citation>
    <scope>NUCLEOTIDE SEQUENCE [LARGE SCALE GENOMIC DNA]</scope>
    <source>
        <strain evidence="1 2">YI</strain>
    </source>
</reference>
<keyword evidence="2" id="KW-1185">Reference proteome</keyword>
<dbReference type="RefSeq" id="WP_096920713.1">
    <property type="nucleotide sequence ID" value="NZ_CP029487.1"/>
</dbReference>
<evidence type="ECO:0000313" key="2">
    <source>
        <dbReference type="Proteomes" id="UP000218387"/>
    </source>
</evidence>
<evidence type="ECO:0000313" key="1">
    <source>
        <dbReference type="EMBL" id="QCT71077.1"/>
    </source>
</evidence>
<sequence>MGKKKEQEQTRTGGYLISGLPQKTKNGSILLEFEGNKLKIIEDAGLFKVKPVQTFWLDVDKIISIDLITQDNLVEKQKSTFGRGIAGAALFGTVGAIIATSSPNTETSVKKTGVLVISYYGKNEEDIKTITLSKDEEWFSYTRNFIAYFRKHYRGEFQENENGDIIL</sequence>
<dbReference type="AlphaFoldDB" id="A0A4P9C6N3"/>
<name>A0A4P9C6N3_EUBML</name>
<protein>
    <submittedName>
        <fullName evidence="1">Uncharacterized protein</fullName>
    </submittedName>
</protein>
<organism evidence="1 2">
    <name type="scientific">Eubacterium maltosivorans</name>
    <dbReference type="NCBI Taxonomy" id="2041044"/>
    <lineage>
        <taxon>Bacteria</taxon>
        <taxon>Bacillati</taxon>
        <taxon>Bacillota</taxon>
        <taxon>Clostridia</taxon>
        <taxon>Eubacteriales</taxon>
        <taxon>Eubacteriaceae</taxon>
        <taxon>Eubacterium</taxon>
    </lineage>
</organism>
<dbReference type="Proteomes" id="UP000218387">
    <property type="component" value="Chromosome"/>
</dbReference>
<dbReference type="KEGG" id="emt:CPZ25_006970"/>
<accession>A0A4P9C6N3</accession>